<dbReference type="InterPro" id="IPR040442">
    <property type="entry name" value="Pyrv_kinase-like_dom_sf"/>
</dbReference>
<dbReference type="RefSeq" id="WP_011593891.1">
    <property type="nucleotide sequence ID" value="NC_008268.1"/>
</dbReference>
<dbReference type="AlphaFoldDB" id="Q0SJ11"/>
<dbReference type="GO" id="GO:0003824">
    <property type="term" value="F:catalytic activity"/>
    <property type="evidence" value="ECO:0007669"/>
    <property type="project" value="InterPro"/>
</dbReference>
<dbReference type="InterPro" id="IPR015813">
    <property type="entry name" value="Pyrv/PenolPyrv_kinase-like_dom"/>
</dbReference>
<dbReference type="SUPFAM" id="SSF51621">
    <property type="entry name" value="Phosphoenolpyruvate/pyruvate domain"/>
    <property type="match status" value="1"/>
</dbReference>
<dbReference type="KEGG" id="rha:RHA1_ro00640"/>
<dbReference type="Proteomes" id="UP000008710">
    <property type="component" value="Chromosome"/>
</dbReference>
<proteinExistence type="predicted"/>
<dbReference type="HOGENOM" id="CLU_2556026_0_0_11"/>
<organism evidence="1 2">
    <name type="scientific">Rhodococcus jostii (strain RHA1)</name>
    <dbReference type="NCBI Taxonomy" id="101510"/>
    <lineage>
        <taxon>Bacteria</taxon>
        <taxon>Bacillati</taxon>
        <taxon>Actinomycetota</taxon>
        <taxon>Actinomycetes</taxon>
        <taxon>Mycobacteriales</taxon>
        <taxon>Nocardiaceae</taxon>
        <taxon>Rhodococcus</taxon>
    </lineage>
</organism>
<dbReference type="PATRIC" id="fig|101510.16.peg.666"/>
<evidence type="ECO:0000313" key="1">
    <source>
        <dbReference type="EMBL" id="ABG92475.1"/>
    </source>
</evidence>
<reference evidence="2" key="1">
    <citation type="journal article" date="2006" name="Proc. Natl. Acad. Sci. U.S.A.">
        <title>The complete genome of Rhodococcus sp. RHA1 provides insights into a catabolic powerhouse.</title>
        <authorList>
            <person name="McLeod M.P."/>
            <person name="Warren R.L."/>
            <person name="Hsiao W.W.L."/>
            <person name="Araki N."/>
            <person name="Myhre M."/>
            <person name="Fernandes C."/>
            <person name="Miyazawa D."/>
            <person name="Wong W."/>
            <person name="Lillquist A.L."/>
            <person name="Wang D."/>
            <person name="Dosanjh M."/>
            <person name="Hara H."/>
            <person name="Petrescu A."/>
            <person name="Morin R.D."/>
            <person name="Yang G."/>
            <person name="Stott J.M."/>
            <person name="Schein J.E."/>
            <person name="Shin H."/>
            <person name="Smailus D."/>
            <person name="Siddiqui A.S."/>
            <person name="Marra M.A."/>
            <person name="Jones S.J.M."/>
            <person name="Holt R."/>
            <person name="Brinkman F.S.L."/>
            <person name="Miyauchi K."/>
            <person name="Fukuda M."/>
            <person name="Davies J.E."/>
            <person name="Mohn W.W."/>
            <person name="Eltis L.D."/>
        </authorList>
    </citation>
    <scope>NUCLEOTIDE SEQUENCE [LARGE SCALE GENOMIC DNA]</scope>
    <source>
        <strain evidence="2">RHA1</strain>
    </source>
</reference>
<name>Q0SJ11_RHOJR</name>
<dbReference type="OrthoDB" id="4322898at2"/>
<dbReference type="EMBL" id="CP000431">
    <property type="protein sequence ID" value="ABG92475.1"/>
    <property type="molecule type" value="Genomic_DNA"/>
</dbReference>
<accession>Q0SJ11</accession>
<protein>
    <submittedName>
        <fullName evidence="1">Uncharacterized protein</fullName>
    </submittedName>
</protein>
<sequence>MTTSTTYPATRQPARIGAAAARSWRLVPADKPHRFAHAEQVRTDAMILDLEDGVAAGLDHSRAIADADATARLAFGVGELPV</sequence>
<dbReference type="Gene3D" id="3.20.20.60">
    <property type="entry name" value="Phosphoenolpyruvate-binding domains"/>
    <property type="match status" value="1"/>
</dbReference>
<evidence type="ECO:0000313" key="2">
    <source>
        <dbReference type="Proteomes" id="UP000008710"/>
    </source>
</evidence>
<gene>
    <name evidence="1" type="ordered locus">RHA1_ro00640</name>
</gene>